<keyword evidence="2" id="KW-1015">Disulfide bond</keyword>
<dbReference type="InterPro" id="IPR051755">
    <property type="entry name" value="Ig-like_CS_Receptor"/>
</dbReference>
<dbReference type="EMBL" id="VZSB01000985">
    <property type="protein sequence ID" value="NWX00118.1"/>
    <property type="molecule type" value="Genomic_DNA"/>
</dbReference>
<evidence type="ECO:0000256" key="6">
    <source>
        <dbReference type="SAM" id="Phobius"/>
    </source>
</evidence>
<keyword evidence="6" id="KW-0812">Transmembrane</keyword>
<evidence type="ECO:0000256" key="5">
    <source>
        <dbReference type="SAM" id="MobiDB-lite"/>
    </source>
</evidence>
<protein>
    <submittedName>
        <fullName evidence="8">SHPS1 phosphatase</fullName>
    </submittedName>
</protein>
<gene>
    <name evidence="8" type="primary">Sirpa</name>
    <name evidence="8" type="ORF">CALNIC_R01991</name>
</gene>
<keyword evidence="1" id="KW-0732">Signal</keyword>
<organism evidence="8 9">
    <name type="scientific">Caloenas nicobarica</name>
    <name type="common">Nicobar pigeon</name>
    <dbReference type="NCBI Taxonomy" id="187106"/>
    <lineage>
        <taxon>Eukaryota</taxon>
        <taxon>Metazoa</taxon>
        <taxon>Chordata</taxon>
        <taxon>Craniata</taxon>
        <taxon>Vertebrata</taxon>
        <taxon>Euteleostomi</taxon>
        <taxon>Archelosauria</taxon>
        <taxon>Archosauria</taxon>
        <taxon>Dinosauria</taxon>
        <taxon>Saurischia</taxon>
        <taxon>Theropoda</taxon>
        <taxon>Coelurosauria</taxon>
        <taxon>Aves</taxon>
        <taxon>Neognathae</taxon>
        <taxon>Neoaves</taxon>
        <taxon>Columbimorphae</taxon>
        <taxon>Columbiformes</taxon>
        <taxon>Columbidae</taxon>
        <taxon>Caloenas</taxon>
    </lineage>
</organism>
<name>A0A7K6SQ99_CALNI</name>
<evidence type="ECO:0000313" key="9">
    <source>
        <dbReference type="Proteomes" id="UP000546235"/>
    </source>
</evidence>
<dbReference type="FunFam" id="2.60.40.10:FF:000295">
    <property type="entry name" value="Tyrosine-protein phosphatase non-receptor type substrate 1"/>
    <property type="match status" value="1"/>
</dbReference>
<feature type="region of interest" description="Disordered" evidence="5">
    <location>
        <begin position="176"/>
        <end position="226"/>
    </location>
</feature>
<keyword evidence="6" id="KW-1133">Transmembrane helix</keyword>
<dbReference type="InterPro" id="IPR003598">
    <property type="entry name" value="Ig_sub2"/>
</dbReference>
<keyword evidence="3" id="KW-0325">Glycoprotein</keyword>
<evidence type="ECO:0000256" key="3">
    <source>
        <dbReference type="ARBA" id="ARBA00023180"/>
    </source>
</evidence>
<dbReference type="InterPro" id="IPR007110">
    <property type="entry name" value="Ig-like_dom"/>
</dbReference>
<dbReference type="InterPro" id="IPR013783">
    <property type="entry name" value="Ig-like_fold"/>
</dbReference>
<reference evidence="8 9" key="1">
    <citation type="submission" date="2019-09" db="EMBL/GenBank/DDBJ databases">
        <title>Bird 10,000 Genomes (B10K) Project - Family phase.</title>
        <authorList>
            <person name="Zhang G."/>
        </authorList>
    </citation>
    <scope>NUCLEOTIDE SEQUENCE [LARGE SCALE GENOMIC DNA]</scope>
    <source>
        <strain evidence="8">OUT-0007</strain>
        <tissue evidence="8">Blood</tissue>
    </source>
</reference>
<dbReference type="Pfam" id="PF07686">
    <property type="entry name" value="V-set"/>
    <property type="match status" value="1"/>
</dbReference>
<dbReference type="PANTHER" id="PTHR19971">
    <property type="entry name" value="SIGNAL-REGULATORY PROTEIN BETA"/>
    <property type="match status" value="1"/>
</dbReference>
<accession>A0A7K6SQ99</accession>
<feature type="transmembrane region" description="Helical" evidence="6">
    <location>
        <begin position="122"/>
        <end position="144"/>
    </location>
</feature>
<dbReference type="InterPro" id="IPR036179">
    <property type="entry name" value="Ig-like_dom_sf"/>
</dbReference>
<dbReference type="SUPFAM" id="SSF48726">
    <property type="entry name" value="Immunoglobulin"/>
    <property type="match status" value="1"/>
</dbReference>
<keyword evidence="6" id="KW-0472">Membrane</keyword>
<dbReference type="PROSITE" id="PS50835">
    <property type="entry name" value="IG_LIKE"/>
    <property type="match status" value="1"/>
</dbReference>
<dbReference type="InterPro" id="IPR003599">
    <property type="entry name" value="Ig_sub"/>
</dbReference>
<evidence type="ECO:0000256" key="4">
    <source>
        <dbReference type="ARBA" id="ARBA00023319"/>
    </source>
</evidence>
<evidence type="ECO:0000256" key="2">
    <source>
        <dbReference type="ARBA" id="ARBA00023157"/>
    </source>
</evidence>
<evidence type="ECO:0000313" key="8">
    <source>
        <dbReference type="EMBL" id="NWX00118.1"/>
    </source>
</evidence>
<dbReference type="SMART" id="SM00408">
    <property type="entry name" value="IGc2"/>
    <property type="match status" value="1"/>
</dbReference>
<keyword evidence="4" id="KW-0393">Immunoglobulin domain</keyword>
<feature type="non-terminal residue" evidence="8">
    <location>
        <position position="1"/>
    </location>
</feature>
<dbReference type="Proteomes" id="UP000546235">
    <property type="component" value="Unassembled WGS sequence"/>
</dbReference>
<dbReference type="Gene3D" id="2.60.40.10">
    <property type="entry name" value="Immunoglobulins"/>
    <property type="match status" value="1"/>
</dbReference>
<dbReference type="InterPro" id="IPR013106">
    <property type="entry name" value="Ig_V-set"/>
</dbReference>
<sequence length="239" mass="25645">AQVGPGFQLRQPQDKEWVTAGGTLTLTCTTSGDGPAGPVKWLKGWGSGNVTVYEQTGSFPRVTRAVNGSNTDWTIRIRDIQPEDSGTYYCVKFSKSLHGDEVFQRGGGTEVLLYETSLVPGMVAAAVVLCFLLLLGLFVAVFMYRRKCRGETERRRLAKLVAVGSFSPPALRCCAGTPPSTTSSEVLDAETSGRPSQQSSKEDNEIHYADLQPLPAAPRHGRTPGAACSEYASITVAAK</sequence>
<feature type="non-terminal residue" evidence="8">
    <location>
        <position position="239"/>
    </location>
</feature>
<dbReference type="AlphaFoldDB" id="A0A7K6SQ99"/>
<feature type="domain" description="Ig-like" evidence="7">
    <location>
        <begin position="5"/>
        <end position="90"/>
    </location>
</feature>
<dbReference type="SMART" id="SM00406">
    <property type="entry name" value="IGv"/>
    <property type="match status" value="1"/>
</dbReference>
<evidence type="ECO:0000259" key="7">
    <source>
        <dbReference type="PROSITE" id="PS50835"/>
    </source>
</evidence>
<comment type="caution">
    <text evidence="8">The sequence shown here is derived from an EMBL/GenBank/DDBJ whole genome shotgun (WGS) entry which is preliminary data.</text>
</comment>
<dbReference type="SMART" id="SM00409">
    <property type="entry name" value="IG"/>
    <property type="match status" value="1"/>
</dbReference>
<keyword evidence="9" id="KW-1185">Reference proteome</keyword>
<proteinExistence type="predicted"/>
<evidence type="ECO:0000256" key="1">
    <source>
        <dbReference type="ARBA" id="ARBA00022729"/>
    </source>
</evidence>